<gene>
    <name evidence="2" type="ORF">NDU88_000509</name>
</gene>
<reference evidence="2" key="1">
    <citation type="journal article" date="2022" name="bioRxiv">
        <title>Sequencing and chromosome-scale assembly of the giantPleurodeles waltlgenome.</title>
        <authorList>
            <person name="Brown T."/>
            <person name="Elewa A."/>
            <person name="Iarovenko S."/>
            <person name="Subramanian E."/>
            <person name="Araus A.J."/>
            <person name="Petzold A."/>
            <person name="Susuki M."/>
            <person name="Suzuki K.-i.T."/>
            <person name="Hayashi T."/>
            <person name="Toyoda A."/>
            <person name="Oliveira C."/>
            <person name="Osipova E."/>
            <person name="Leigh N.D."/>
            <person name="Simon A."/>
            <person name="Yun M.H."/>
        </authorList>
    </citation>
    <scope>NUCLEOTIDE SEQUENCE</scope>
    <source>
        <strain evidence="2">20211129_DDA</strain>
        <tissue evidence="2">Liver</tissue>
    </source>
</reference>
<feature type="compositionally biased region" description="Low complexity" evidence="1">
    <location>
        <begin position="100"/>
        <end position="119"/>
    </location>
</feature>
<proteinExistence type="predicted"/>
<sequence length="137" mass="14216">MVTGLPEMGPPRPHRGSKSEAAGQQLTLGQDSPATKVFLGPSANGSTGARRAPRWRCRSAQARHQDGAEAARQQRTWRRRVEFEEATQLESGGGPARTEAAGSGAAGPGAWAGARAAAGPGFGPRPPLTYPWGHAAP</sequence>
<feature type="region of interest" description="Disordered" evidence="1">
    <location>
        <begin position="60"/>
        <end position="79"/>
    </location>
</feature>
<keyword evidence="3" id="KW-1185">Reference proteome</keyword>
<comment type="caution">
    <text evidence="2">The sequence shown here is derived from an EMBL/GenBank/DDBJ whole genome shotgun (WGS) entry which is preliminary data.</text>
</comment>
<feature type="region of interest" description="Disordered" evidence="1">
    <location>
        <begin position="1"/>
        <end position="53"/>
    </location>
</feature>
<protein>
    <submittedName>
        <fullName evidence="2">Uncharacterized protein</fullName>
    </submittedName>
</protein>
<evidence type="ECO:0000313" key="2">
    <source>
        <dbReference type="EMBL" id="KAJ1112241.1"/>
    </source>
</evidence>
<evidence type="ECO:0000256" key="1">
    <source>
        <dbReference type="SAM" id="MobiDB-lite"/>
    </source>
</evidence>
<dbReference type="EMBL" id="JANPWB010000012">
    <property type="protein sequence ID" value="KAJ1112241.1"/>
    <property type="molecule type" value="Genomic_DNA"/>
</dbReference>
<organism evidence="2 3">
    <name type="scientific">Pleurodeles waltl</name>
    <name type="common">Iberian ribbed newt</name>
    <dbReference type="NCBI Taxonomy" id="8319"/>
    <lineage>
        <taxon>Eukaryota</taxon>
        <taxon>Metazoa</taxon>
        <taxon>Chordata</taxon>
        <taxon>Craniata</taxon>
        <taxon>Vertebrata</taxon>
        <taxon>Euteleostomi</taxon>
        <taxon>Amphibia</taxon>
        <taxon>Batrachia</taxon>
        <taxon>Caudata</taxon>
        <taxon>Salamandroidea</taxon>
        <taxon>Salamandridae</taxon>
        <taxon>Pleurodelinae</taxon>
        <taxon>Pleurodeles</taxon>
    </lineage>
</organism>
<feature type="region of interest" description="Disordered" evidence="1">
    <location>
        <begin position="84"/>
        <end position="137"/>
    </location>
</feature>
<feature type="compositionally biased region" description="Polar residues" evidence="1">
    <location>
        <begin position="22"/>
        <end position="33"/>
    </location>
</feature>
<dbReference type="AlphaFoldDB" id="A0AAV7N9Q8"/>
<accession>A0AAV7N9Q8</accession>
<evidence type="ECO:0000313" key="3">
    <source>
        <dbReference type="Proteomes" id="UP001066276"/>
    </source>
</evidence>
<name>A0AAV7N9Q8_PLEWA</name>
<dbReference type="Proteomes" id="UP001066276">
    <property type="component" value="Chromosome 8"/>
</dbReference>